<gene>
    <name evidence="1" type="ORF">JKG61_16630</name>
</gene>
<comment type="caution">
    <text evidence="1">The sequence shown here is derived from an EMBL/GenBank/DDBJ whole genome shotgun (WGS) entry which is preliminary data.</text>
</comment>
<protein>
    <recommendedName>
        <fullName evidence="3">Transposase/invertase (TIGR01784 family)</fullName>
    </recommendedName>
</protein>
<evidence type="ECO:0000313" key="2">
    <source>
        <dbReference type="Proteomes" id="UP000625283"/>
    </source>
</evidence>
<accession>A0ABS1R738</accession>
<proteinExistence type="predicted"/>
<evidence type="ECO:0008006" key="3">
    <source>
        <dbReference type="Google" id="ProtNLM"/>
    </source>
</evidence>
<reference evidence="1 2" key="1">
    <citation type="submission" date="2021-01" db="EMBL/GenBank/DDBJ databases">
        <title>C459-1 draft genome sequence.</title>
        <authorList>
            <person name="Zhang X.-F."/>
        </authorList>
    </citation>
    <scope>NUCLEOTIDE SEQUENCE [LARGE SCALE GENOMIC DNA]</scope>
    <source>
        <strain evidence="2">C459-1</strain>
    </source>
</reference>
<keyword evidence="2" id="KW-1185">Reference proteome</keyword>
<dbReference type="RefSeq" id="WP_202104251.1">
    <property type="nucleotide sequence ID" value="NZ_JAERTY010000009.1"/>
</dbReference>
<name>A0ABS1R738_9SPHI</name>
<organism evidence="1 2">
    <name type="scientific">Sphingobacterium faecale</name>
    <dbReference type="NCBI Taxonomy" id="2803775"/>
    <lineage>
        <taxon>Bacteria</taxon>
        <taxon>Pseudomonadati</taxon>
        <taxon>Bacteroidota</taxon>
        <taxon>Sphingobacteriia</taxon>
        <taxon>Sphingobacteriales</taxon>
        <taxon>Sphingobacteriaceae</taxon>
        <taxon>Sphingobacterium</taxon>
    </lineage>
</organism>
<dbReference type="Proteomes" id="UP000625283">
    <property type="component" value="Unassembled WGS sequence"/>
</dbReference>
<dbReference type="EMBL" id="JAERTY010000009">
    <property type="protein sequence ID" value="MBL1410384.1"/>
    <property type="molecule type" value="Genomic_DNA"/>
</dbReference>
<sequence length="77" mass="8429">MSYEASLKQRRDAESVFNSAMRAGEARGGARGRAEGLAEGARKNALETAKEMKKAGLSIEQIVKFTKLSVEEIEKLK</sequence>
<evidence type="ECO:0000313" key="1">
    <source>
        <dbReference type="EMBL" id="MBL1410384.1"/>
    </source>
</evidence>